<proteinExistence type="predicted"/>
<sequence length="316" mass="35201">MVSPPATSSPLGALTTGGPGIVDASKRPPTDGSKKRKRTRAFVFDDHDSSSPMPEDCARFLHSFRLSSSSMPDVEDLSFVQERSRARTRLLAEERERSSAAFLSLKALEESSSKLDVENRGLRTEVDCIKGDIAERDFREKELLSQKSVLEAEVAQLKPSRAELVESERRHFESAMSARFGGFVEKVRRYLSDRDVVRPQVLIESQLSGVVSCLKLFIDEGIPIPAEKLAENERALSVQTAALDQMEVNDLELSDLPRSFEIVIGDSWESCLRASSISASRSGRGFRALRRERFFFMRRAGLGPAYPLKGRTEISA</sequence>
<evidence type="ECO:0000313" key="3">
    <source>
        <dbReference type="Proteomes" id="UP000712600"/>
    </source>
</evidence>
<dbReference type="EMBL" id="QGKX02000095">
    <property type="protein sequence ID" value="KAF3573737.1"/>
    <property type="molecule type" value="Genomic_DNA"/>
</dbReference>
<feature type="compositionally biased region" description="Basic and acidic residues" evidence="1">
    <location>
        <begin position="24"/>
        <end position="33"/>
    </location>
</feature>
<reference evidence="2" key="1">
    <citation type="submission" date="2019-12" db="EMBL/GenBank/DDBJ databases">
        <title>Genome sequencing and annotation of Brassica cretica.</title>
        <authorList>
            <person name="Studholme D.J."/>
            <person name="Sarris P."/>
        </authorList>
    </citation>
    <scope>NUCLEOTIDE SEQUENCE</scope>
    <source>
        <strain evidence="2">PFS-109/04</strain>
        <tissue evidence="2">Leaf</tissue>
    </source>
</reference>
<organism evidence="2 3">
    <name type="scientific">Brassica cretica</name>
    <name type="common">Mustard</name>
    <dbReference type="NCBI Taxonomy" id="69181"/>
    <lineage>
        <taxon>Eukaryota</taxon>
        <taxon>Viridiplantae</taxon>
        <taxon>Streptophyta</taxon>
        <taxon>Embryophyta</taxon>
        <taxon>Tracheophyta</taxon>
        <taxon>Spermatophyta</taxon>
        <taxon>Magnoliopsida</taxon>
        <taxon>eudicotyledons</taxon>
        <taxon>Gunneridae</taxon>
        <taxon>Pentapetalae</taxon>
        <taxon>rosids</taxon>
        <taxon>malvids</taxon>
        <taxon>Brassicales</taxon>
        <taxon>Brassicaceae</taxon>
        <taxon>Brassiceae</taxon>
        <taxon>Brassica</taxon>
    </lineage>
</organism>
<protein>
    <submittedName>
        <fullName evidence="2">Uncharacterized protein</fullName>
    </submittedName>
</protein>
<accession>A0A8S9RNE2</accession>
<gene>
    <name evidence="2" type="ORF">F2Q69_00060348</name>
</gene>
<comment type="caution">
    <text evidence="2">The sequence shown here is derived from an EMBL/GenBank/DDBJ whole genome shotgun (WGS) entry which is preliminary data.</text>
</comment>
<dbReference type="AlphaFoldDB" id="A0A8S9RNE2"/>
<name>A0A8S9RNE2_BRACR</name>
<feature type="region of interest" description="Disordered" evidence="1">
    <location>
        <begin position="1"/>
        <end position="53"/>
    </location>
</feature>
<dbReference type="Proteomes" id="UP000712600">
    <property type="component" value="Unassembled WGS sequence"/>
</dbReference>
<evidence type="ECO:0000313" key="2">
    <source>
        <dbReference type="EMBL" id="KAF3573737.1"/>
    </source>
</evidence>
<feature type="compositionally biased region" description="Polar residues" evidence="1">
    <location>
        <begin position="1"/>
        <end position="10"/>
    </location>
</feature>
<evidence type="ECO:0000256" key="1">
    <source>
        <dbReference type="SAM" id="MobiDB-lite"/>
    </source>
</evidence>